<comment type="caution">
    <text evidence="1">The sequence shown here is derived from an EMBL/GenBank/DDBJ whole genome shotgun (WGS) entry which is preliminary data.</text>
</comment>
<organism evidence="1 2">
    <name type="scientific">Portunus trituberculatus</name>
    <name type="common">Swimming crab</name>
    <name type="synonym">Neptunus trituberculatus</name>
    <dbReference type="NCBI Taxonomy" id="210409"/>
    <lineage>
        <taxon>Eukaryota</taxon>
        <taxon>Metazoa</taxon>
        <taxon>Ecdysozoa</taxon>
        <taxon>Arthropoda</taxon>
        <taxon>Crustacea</taxon>
        <taxon>Multicrustacea</taxon>
        <taxon>Malacostraca</taxon>
        <taxon>Eumalacostraca</taxon>
        <taxon>Eucarida</taxon>
        <taxon>Decapoda</taxon>
        <taxon>Pleocyemata</taxon>
        <taxon>Brachyura</taxon>
        <taxon>Eubrachyura</taxon>
        <taxon>Portunoidea</taxon>
        <taxon>Portunidae</taxon>
        <taxon>Portuninae</taxon>
        <taxon>Portunus</taxon>
    </lineage>
</organism>
<sequence length="91" mass="10494">MFVAAGVHVMRDVAGRMINERFQTSICITQLSNTQYTGLVYLGGVTRKQSRQLKSHAYFLQREHELQHEINHPLTISEIRTRDLTCVSKAY</sequence>
<evidence type="ECO:0000313" key="1">
    <source>
        <dbReference type="EMBL" id="MPC42764.1"/>
    </source>
</evidence>
<dbReference type="AlphaFoldDB" id="A0A5B7FE28"/>
<dbReference type="EMBL" id="VSRR010005561">
    <property type="protein sequence ID" value="MPC42764.1"/>
    <property type="molecule type" value="Genomic_DNA"/>
</dbReference>
<dbReference type="Proteomes" id="UP000324222">
    <property type="component" value="Unassembled WGS sequence"/>
</dbReference>
<gene>
    <name evidence="1" type="ORF">E2C01_036396</name>
</gene>
<proteinExistence type="predicted"/>
<keyword evidence="2" id="KW-1185">Reference proteome</keyword>
<name>A0A5B7FE28_PORTR</name>
<reference evidence="1 2" key="1">
    <citation type="submission" date="2019-05" db="EMBL/GenBank/DDBJ databases">
        <title>Another draft genome of Portunus trituberculatus and its Hox gene families provides insights of decapod evolution.</title>
        <authorList>
            <person name="Jeong J.-H."/>
            <person name="Song I."/>
            <person name="Kim S."/>
            <person name="Choi T."/>
            <person name="Kim D."/>
            <person name="Ryu S."/>
            <person name="Kim W."/>
        </authorList>
    </citation>
    <scope>NUCLEOTIDE SEQUENCE [LARGE SCALE GENOMIC DNA]</scope>
    <source>
        <tissue evidence="1">Muscle</tissue>
    </source>
</reference>
<protein>
    <submittedName>
        <fullName evidence="1">Uncharacterized protein</fullName>
    </submittedName>
</protein>
<evidence type="ECO:0000313" key="2">
    <source>
        <dbReference type="Proteomes" id="UP000324222"/>
    </source>
</evidence>
<accession>A0A5B7FE28</accession>